<keyword evidence="3" id="KW-1185">Reference proteome</keyword>
<evidence type="ECO:0000313" key="2">
    <source>
        <dbReference type="EMBL" id="KAJ8871520.1"/>
    </source>
</evidence>
<sequence length="638" mass="71978">MDCRSRVFTTRALHLNICQCGPNSPWGRKQLDDNGTAGWREYLQISLPACQLPVVGALQVVLPLSFTMLIMEQRCSARAGETGEPGENPPTNGIVRHDSHSLKIRCDAWPGIEPSSLWWEESILISQPAWPPSAPTKVDSISAIVGRRTGRLHLAVENKQKHNLTKQNVVRISLLRGATVAEGLECSPPTKAFRVQSPVGSLRLSHMGIVPDDAVGQRVFSEISRFLRSFVLTSITLIDSKDLDVKSLPNLFTHFTHYISLQKGVFEEHLFTEIGVFAQTTISQKARGGTRHQNGVTRRQKVGTSFANQRLVSFSPGRTRPMRNRSQNAVANPIQGPVLRASSSQSANGYAHIILWREYWSRDIWAALNRLTNNSSVGSVLELTIVLLVYTTPGNTMYFTAFIIGREVKGRCKRHIPEKTRRPAASFALFPNAVIVPGLPSWESSSPTATSTLLLQVVHVIEVSTEQRRNARDVGNERSPRKPTDQRHRPAQLNPVRPVGRRAGYRVFARSVMSAATFIKLCSRRTVALRTFVLCCFAAMRSIIWLADEIIYIIWLADEITYIIWLADEITYIIWLSDEIAYIIWLADEITYIIWLADEITYIIWLADEITYIIWLADEITYIIWLSDEITYIKNHKP</sequence>
<dbReference type="EMBL" id="JARBHB010000012">
    <property type="protein sequence ID" value="KAJ8871520.1"/>
    <property type="molecule type" value="Genomic_DNA"/>
</dbReference>
<evidence type="ECO:0000256" key="1">
    <source>
        <dbReference type="SAM" id="MobiDB-lite"/>
    </source>
</evidence>
<organism evidence="2 3">
    <name type="scientific">Dryococelus australis</name>
    <dbReference type="NCBI Taxonomy" id="614101"/>
    <lineage>
        <taxon>Eukaryota</taxon>
        <taxon>Metazoa</taxon>
        <taxon>Ecdysozoa</taxon>
        <taxon>Arthropoda</taxon>
        <taxon>Hexapoda</taxon>
        <taxon>Insecta</taxon>
        <taxon>Pterygota</taxon>
        <taxon>Neoptera</taxon>
        <taxon>Polyneoptera</taxon>
        <taxon>Phasmatodea</taxon>
        <taxon>Verophasmatodea</taxon>
        <taxon>Anareolatae</taxon>
        <taxon>Phasmatidae</taxon>
        <taxon>Eurycanthinae</taxon>
        <taxon>Dryococelus</taxon>
    </lineage>
</organism>
<feature type="compositionally biased region" description="Basic and acidic residues" evidence="1">
    <location>
        <begin position="468"/>
        <end position="488"/>
    </location>
</feature>
<evidence type="ECO:0000313" key="3">
    <source>
        <dbReference type="Proteomes" id="UP001159363"/>
    </source>
</evidence>
<feature type="region of interest" description="Disordered" evidence="1">
    <location>
        <begin position="468"/>
        <end position="493"/>
    </location>
</feature>
<proteinExistence type="predicted"/>
<name>A0ABQ9GHN1_9NEOP</name>
<gene>
    <name evidence="2" type="ORF">PR048_027842</name>
</gene>
<accession>A0ABQ9GHN1</accession>
<protein>
    <submittedName>
        <fullName evidence="2">Uncharacterized protein</fullName>
    </submittedName>
</protein>
<dbReference type="Proteomes" id="UP001159363">
    <property type="component" value="Chromosome 11"/>
</dbReference>
<reference evidence="2 3" key="1">
    <citation type="submission" date="2023-02" db="EMBL/GenBank/DDBJ databases">
        <title>LHISI_Scaffold_Assembly.</title>
        <authorList>
            <person name="Stuart O.P."/>
            <person name="Cleave R."/>
            <person name="Magrath M.J.L."/>
            <person name="Mikheyev A.S."/>
        </authorList>
    </citation>
    <scope>NUCLEOTIDE SEQUENCE [LARGE SCALE GENOMIC DNA]</scope>
    <source>
        <strain evidence="2">Daus_M_001</strain>
        <tissue evidence="2">Leg muscle</tissue>
    </source>
</reference>
<comment type="caution">
    <text evidence="2">The sequence shown here is derived from an EMBL/GenBank/DDBJ whole genome shotgun (WGS) entry which is preliminary data.</text>
</comment>